<accession>A0A0F9F2E4</accession>
<reference evidence="1" key="1">
    <citation type="journal article" date="2015" name="Nature">
        <title>Complex archaea that bridge the gap between prokaryotes and eukaryotes.</title>
        <authorList>
            <person name="Spang A."/>
            <person name="Saw J.H."/>
            <person name="Jorgensen S.L."/>
            <person name="Zaremba-Niedzwiedzka K."/>
            <person name="Martijn J."/>
            <person name="Lind A.E."/>
            <person name="van Eijk R."/>
            <person name="Schleper C."/>
            <person name="Guy L."/>
            <person name="Ettema T.J."/>
        </authorList>
    </citation>
    <scope>NUCLEOTIDE SEQUENCE</scope>
</reference>
<dbReference type="AlphaFoldDB" id="A0A0F9F2E4"/>
<dbReference type="EMBL" id="LAZR01025198">
    <property type="protein sequence ID" value="KKL72676.1"/>
    <property type="molecule type" value="Genomic_DNA"/>
</dbReference>
<name>A0A0F9F2E4_9ZZZZ</name>
<evidence type="ECO:0000313" key="1">
    <source>
        <dbReference type="EMBL" id="KKL72676.1"/>
    </source>
</evidence>
<organism evidence="1">
    <name type="scientific">marine sediment metagenome</name>
    <dbReference type="NCBI Taxonomy" id="412755"/>
    <lineage>
        <taxon>unclassified sequences</taxon>
        <taxon>metagenomes</taxon>
        <taxon>ecological metagenomes</taxon>
    </lineage>
</organism>
<protein>
    <submittedName>
        <fullName evidence="1">Uncharacterized protein</fullName>
    </submittedName>
</protein>
<proteinExistence type="predicted"/>
<comment type="caution">
    <text evidence="1">The sequence shown here is derived from an EMBL/GenBank/DDBJ whole genome shotgun (WGS) entry which is preliminary data.</text>
</comment>
<gene>
    <name evidence="1" type="ORF">LCGC14_2082540</name>
</gene>
<sequence>MTPKPTNWATIDMPHGSIKFNRSIGTEETPSFVPIQIKLDVTARTADGLGKTQVSKIKNIGTPQATPFETDTAQGRRDLHSALPSWVGDMLKEAVQEILDEDPSA</sequence>